<sequence length="103" mass="11906">MTHRLAHEPFGWRPTTPLLTIRRYRCSGCRPVWRQHTSQAAEPRARLSRSGMRWALEGIVLQHLTVARIAEASWRRETPRTRRFRPRADVPGLTILAASRASP</sequence>
<name>A0ABN1YRR2_9MICO</name>
<evidence type="ECO:0000313" key="1">
    <source>
        <dbReference type="EMBL" id="GAA1421059.1"/>
    </source>
</evidence>
<evidence type="ECO:0000313" key="2">
    <source>
        <dbReference type="Proteomes" id="UP001501266"/>
    </source>
</evidence>
<proteinExistence type="predicted"/>
<keyword evidence="2" id="KW-1185">Reference proteome</keyword>
<accession>A0ABN1YRR2</accession>
<dbReference type="EMBL" id="BAAAKK010000003">
    <property type="protein sequence ID" value="GAA1421059.1"/>
    <property type="molecule type" value="Genomic_DNA"/>
</dbReference>
<comment type="caution">
    <text evidence="1">The sequence shown here is derived from an EMBL/GenBank/DDBJ whole genome shotgun (WGS) entry which is preliminary data.</text>
</comment>
<protein>
    <recommendedName>
        <fullName evidence="3">Zinc-finger of transposase IS204/IS1001/IS1096/IS1165</fullName>
    </recommendedName>
</protein>
<evidence type="ECO:0008006" key="3">
    <source>
        <dbReference type="Google" id="ProtNLM"/>
    </source>
</evidence>
<dbReference type="Proteomes" id="UP001501266">
    <property type="component" value="Unassembled WGS sequence"/>
</dbReference>
<reference evidence="1 2" key="1">
    <citation type="journal article" date="2019" name="Int. J. Syst. Evol. Microbiol.">
        <title>The Global Catalogue of Microorganisms (GCM) 10K type strain sequencing project: providing services to taxonomists for standard genome sequencing and annotation.</title>
        <authorList>
            <consortium name="The Broad Institute Genomics Platform"/>
            <consortium name="The Broad Institute Genome Sequencing Center for Infectious Disease"/>
            <person name="Wu L."/>
            <person name="Ma J."/>
        </authorList>
    </citation>
    <scope>NUCLEOTIDE SEQUENCE [LARGE SCALE GENOMIC DNA]</scope>
    <source>
        <strain evidence="1 2">JCM 12398</strain>
    </source>
</reference>
<organism evidence="1 2">
    <name type="scientific">Agrococcus citreus</name>
    <dbReference type="NCBI Taxonomy" id="84643"/>
    <lineage>
        <taxon>Bacteria</taxon>
        <taxon>Bacillati</taxon>
        <taxon>Actinomycetota</taxon>
        <taxon>Actinomycetes</taxon>
        <taxon>Micrococcales</taxon>
        <taxon>Microbacteriaceae</taxon>
        <taxon>Agrococcus</taxon>
    </lineage>
</organism>
<gene>
    <name evidence="1" type="ORF">GCM10009640_11280</name>
</gene>